<name>A0A086KP46_TOXGO</name>
<protein>
    <submittedName>
        <fullName evidence="2">Uncharacterized protein</fullName>
    </submittedName>
</protein>
<evidence type="ECO:0000313" key="2">
    <source>
        <dbReference type="EMBL" id="KFG46164.1"/>
    </source>
</evidence>
<evidence type="ECO:0000313" key="3">
    <source>
        <dbReference type="Proteomes" id="UP000028837"/>
    </source>
</evidence>
<dbReference type="Proteomes" id="UP000028837">
    <property type="component" value="Unassembled WGS sequence"/>
</dbReference>
<dbReference type="EMBL" id="AHZU02000297">
    <property type="protein sequence ID" value="KFG46164.1"/>
    <property type="molecule type" value="Genomic_DNA"/>
</dbReference>
<dbReference type="VEuPathDB" id="ToxoDB:TGDOM2_249685"/>
<dbReference type="AlphaFoldDB" id="A0A086KP46"/>
<feature type="region of interest" description="Disordered" evidence="1">
    <location>
        <begin position="129"/>
        <end position="155"/>
    </location>
</feature>
<sequence>KIGKEHPGGCYKRRRFSRLWCERTDKKTREKRNVSHKMQLFSAFLRKKRWKTKTRHTGRRKTTAFPSGVRVHRQLYVHLTNARGKCEKTEERISPWKERRKGRNRRLKEWLSGFSGLCNKVAPSSACNSRKRETHHYTRPRAARGQTVSSPPRTEDCSVFESSSLDSFSLSPVLLRSCFSFPNLLRSGREKVNFSATAGLMAFYEDEVQSSPSSLPFADHA</sequence>
<organism evidence="2 3">
    <name type="scientific">Toxoplasma gondii GAB2-2007-GAL-DOM2</name>
    <dbReference type="NCBI Taxonomy" id="1130820"/>
    <lineage>
        <taxon>Eukaryota</taxon>
        <taxon>Sar</taxon>
        <taxon>Alveolata</taxon>
        <taxon>Apicomplexa</taxon>
        <taxon>Conoidasida</taxon>
        <taxon>Coccidia</taxon>
        <taxon>Eucoccidiorida</taxon>
        <taxon>Eimeriorina</taxon>
        <taxon>Sarcocystidae</taxon>
        <taxon>Toxoplasma</taxon>
    </lineage>
</organism>
<reference evidence="2 3" key="1">
    <citation type="submission" date="2014-02" db="EMBL/GenBank/DDBJ databases">
        <authorList>
            <person name="Sibley D."/>
            <person name="Venepally P."/>
            <person name="Karamycheva S."/>
            <person name="Hadjithomas M."/>
            <person name="Khan A."/>
            <person name="Brunk B."/>
            <person name="Roos D."/>
            <person name="Caler E."/>
            <person name="Lorenzi H."/>
        </authorList>
    </citation>
    <scope>NUCLEOTIDE SEQUENCE [LARGE SCALE GENOMIC DNA]</scope>
    <source>
        <strain evidence="2 3">GAB2-2007-GAL-DOM2</strain>
    </source>
</reference>
<comment type="caution">
    <text evidence="2">The sequence shown here is derived from an EMBL/GenBank/DDBJ whole genome shotgun (WGS) entry which is preliminary data.</text>
</comment>
<proteinExistence type="predicted"/>
<gene>
    <name evidence="2" type="ORF">TGDOM2_249685</name>
</gene>
<evidence type="ECO:0000256" key="1">
    <source>
        <dbReference type="SAM" id="MobiDB-lite"/>
    </source>
</evidence>
<feature type="compositionally biased region" description="Basic residues" evidence="1">
    <location>
        <begin position="132"/>
        <end position="142"/>
    </location>
</feature>
<accession>A0A086KP46</accession>
<feature type="non-terminal residue" evidence="2">
    <location>
        <position position="1"/>
    </location>
</feature>